<organism evidence="2 3">
    <name type="scientific">Halteria grandinella</name>
    <dbReference type="NCBI Taxonomy" id="5974"/>
    <lineage>
        <taxon>Eukaryota</taxon>
        <taxon>Sar</taxon>
        <taxon>Alveolata</taxon>
        <taxon>Ciliophora</taxon>
        <taxon>Intramacronucleata</taxon>
        <taxon>Spirotrichea</taxon>
        <taxon>Stichotrichia</taxon>
        <taxon>Sporadotrichida</taxon>
        <taxon>Halteriidae</taxon>
        <taxon>Halteria</taxon>
    </lineage>
</organism>
<dbReference type="AlphaFoldDB" id="A0A8J8NBY3"/>
<accession>A0A8J8NBY3</accession>
<dbReference type="Proteomes" id="UP000785679">
    <property type="component" value="Unassembled WGS sequence"/>
</dbReference>
<keyword evidence="1" id="KW-0472">Membrane</keyword>
<sequence length="84" mass="9968">MKLYRNISLTMIIREDFNQVFQVVIFIYSQVLLPPIWQIHFQLQYRPLIQIHSIIYAFFLRIPLCLECKSFPISNQLLVLAAGV</sequence>
<keyword evidence="1" id="KW-1133">Transmembrane helix</keyword>
<keyword evidence="1" id="KW-0812">Transmembrane</keyword>
<dbReference type="EMBL" id="RRYP01025927">
    <property type="protein sequence ID" value="TNV71906.1"/>
    <property type="molecule type" value="Genomic_DNA"/>
</dbReference>
<evidence type="ECO:0000313" key="3">
    <source>
        <dbReference type="Proteomes" id="UP000785679"/>
    </source>
</evidence>
<gene>
    <name evidence="2" type="ORF">FGO68_gene2509</name>
</gene>
<feature type="transmembrane region" description="Helical" evidence="1">
    <location>
        <begin position="20"/>
        <end position="37"/>
    </location>
</feature>
<name>A0A8J8NBY3_HALGN</name>
<proteinExistence type="predicted"/>
<protein>
    <submittedName>
        <fullName evidence="2">Uncharacterized protein</fullName>
    </submittedName>
</protein>
<evidence type="ECO:0000313" key="2">
    <source>
        <dbReference type="EMBL" id="TNV71906.1"/>
    </source>
</evidence>
<keyword evidence="3" id="KW-1185">Reference proteome</keyword>
<evidence type="ECO:0000256" key="1">
    <source>
        <dbReference type="SAM" id="Phobius"/>
    </source>
</evidence>
<comment type="caution">
    <text evidence="2">The sequence shown here is derived from an EMBL/GenBank/DDBJ whole genome shotgun (WGS) entry which is preliminary data.</text>
</comment>
<reference evidence="2" key="1">
    <citation type="submission" date="2019-06" db="EMBL/GenBank/DDBJ databases">
        <authorList>
            <person name="Zheng W."/>
        </authorList>
    </citation>
    <scope>NUCLEOTIDE SEQUENCE</scope>
    <source>
        <strain evidence="2">QDHG01</strain>
    </source>
</reference>